<comment type="subcellular location">
    <subcellularLocation>
        <location evidence="1">Cell membrane</location>
        <topology evidence="1">Multi-pass membrane protein</topology>
    </subcellularLocation>
</comment>
<keyword evidence="2" id="KW-1003">Cell membrane</keyword>
<dbReference type="Pfam" id="PF00672">
    <property type="entry name" value="HAMP"/>
    <property type="match status" value="1"/>
</dbReference>
<dbReference type="AlphaFoldDB" id="A0A1I2QPB3"/>
<sequence>MKIRDIKKKEGVHMFNSIKARLAVIILLATLAIILSMTWFNYNRMSAVLNEQIVFSAQNGAADNAEIITNWLQGIQNVVVTLSKVPDIQSMDWEKQFLVLMGSGGNGNGIEMFMVADTSGYAHITQATLGVTEVYIENQKYFQEVLQTGQPVISDPILNEASSQTVIAVAAPIYAFDDATKIVGVIVATVNTTYINILVEKMKIGDYGYGFIVSDNMNIIAHPDQKWVNNTKIWESNATFEALGQKMAKGEAGYGHYSFDGVDKELAYAPIKLTGWSIAQTADTADVMAPLAKSQKFAIIIALAAVAIMLLLSFIIANYISKPIKALCNMAGAVAQGDLTFKISDLGARKDELGVLSASFATMVENLKSMLTSIRNSSDYLASQSQELASSSEEVSSTIAEVASTTNEVAATSSQSADNAETAAKESGLVWEVAEQGNRAVQETVDRINSIAATSRNMAEAVQKLGRQSNQIGEIINTITNIADQTNLLALNAAIEAARAGEHGRGFAVVAEEVRQLAEQSANAAREITGLVNEIRQNVDEAVKAIELGVAEVREGVQVANSASAALQQIEKAVEGNTAVIQDIAAGSKQVNEGTQQLTAASEQISATTQQVSGAAQELANIAEELQRAISLFKMTESDQNTRIDLPAEDDIDQQKHTDEEEATSANKAEAMDHVATTDIAADSEKSNE</sequence>
<dbReference type="CDD" id="cd12912">
    <property type="entry name" value="PDC2_MCP_like"/>
    <property type="match status" value="1"/>
</dbReference>
<evidence type="ECO:0000256" key="9">
    <source>
        <dbReference type="PROSITE-ProRule" id="PRU00284"/>
    </source>
</evidence>
<dbReference type="CDD" id="cd11386">
    <property type="entry name" value="MCP_signal"/>
    <property type="match status" value="1"/>
</dbReference>
<evidence type="ECO:0000259" key="13">
    <source>
        <dbReference type="PROSITE" id="PS50885"/>
    </source>
</evidence>
<evidence type="ECO:0000256" key="11">
    <source>
        <dbReference type="SAM" id="Phobius"/>
    </source>
</evidence>
<dbReference type="Pfam" id="PF02743">
    <property type="entry name" value="dCache_1"/>
    <property type="match status" value="1"/>
</dbReference>
<dbReference type="SMART" id="SM00304">
    <property type="entry name" value="HAMP"/>
    <property type="match status" value="1"/>
</dbReference>
<protein>
    <submittedName>
        <fullName evidence="14">Methyl-accepting chemotaxis sensory transducer with Cache sensor</fullName>
    </submittedName>
</protein>
<comment type="similarity">
    <text evidence="8">Belongs to the methyl-accepting chemotaxis (MCP) protein family.</text>
</comment>
<evidence type="ECO:0000256" key="3">
    <source>
        <dbReference type="ARBA" id="ARBA00022500"/>
    </source>
</evidence>
<reference evidence="15" key="1">
    <citation type="submission" date="2016-10" db="EMBL/GenBank/DDBJ databases">
        <authorList>
            <person name="Varghese N."/>
            <person name="Submissions S."/>
        </authorList>
    </citation>
    <scope>NUCLEOTIDE SEQUENCE [LARGE SCALE GENOMIC DNA]</scope>
    <source>
        <strain evidence="15">DSM 17038</strain>
    </source>
</reference>
<dbReference type="Gene3D" id="1.10.287.950">
    <property type="entry name" value="Methyl-accepting chemotaxis protein"/>
    <property type="match status" value="1"/>
</dbReference>
<feature type="transmembrane region" description="Helical" evidence="11">
    <location>
        <begin position="20"/>
        <end position="42"/>
    </location>
</feature>
<dbReference type="GO" id="GO:0007165">
    <property type="term" value="P:signal transduction"/>
    <property type="evidence" value="ECO:0007669"/>
    <property type="project" value="UniProtKB-KW"/>
</dbReference>
<dbReference type="CDD" id="cd18773">
    <property type="entry name" value="PDC1_HK_sensor"/>
    <property type="match status" value="1"/>
</dbReference>
<dbReference type="PROSITE" id="PS50885">
    <property type="entry name" value="HAMP"/>
    <property type="match status" value="1"/>
</dbReference>
<dbReference type="PROSITE" id="PS50111">
    <property type="entry name" value="CHEMOTAXIS_TRANSDUC_2"/>
    <property type="match status" value="1"/>
</dbReference>
<evidence type="ECO:0000256" key="5">
    <source>
        <dbReference type="ARBA" id="ARBA00022989"/>
    </source>
</evidence>
<evidence type="ECO:0000313" key="15">
    <source>
        <dbReference type="Proteomes" id="UP000199337"/>
    </source>
</evidence>
<proteinExistence type="inferred from homology"/>
<organism evidence="14 15">
    <name type="scientific">Desulfotruncus arcticus DSM 17038</name>
    <dbReference type="NCBI Taxonomy" id="1121424"/>
    <lineage>
        <taxon>Bacteria</taxon>
        <taxon>Bacillati</taxon>
        <taxon>Bacillota</taxon>
        <taxon>Clostridia</taxon>
        <taxon>Eubacteriales</taxon>
        <taxon>Desulfallaceae</taxon>
        <taxon>Desulfotruncus</taxon>
    </lineage>
</organism>
<dbReference type="PANTHER" id="PTHR32089">
    <property type="entry name" value="METHYL-ACCEPTING CHEMOTAXIS PROTEIN MCPB"/>
    <property type="match status" value="1"/>
</dbReference>
<evidence type="ECO:0000259" key="12">
    <source>
        <dbReference type="PROSITE" id="PS50111"/>
    </source>
</evidence>
<evidence type="ECO:0000256" key="10">
    <source>
        <dbReference type="SAM" id="MobiDB-lite"/>
    </source>
</evidence>
<accession>A0A1I2QPB3</accession>
<keyword evidence="15" id="KW-1185">Reference proteome</keyword>
<dbReference type="PANTHER" id="PTHR32089:SF112">
    <property type="entry name" value="LYSOZYME-LIKE PROTEIN-RELATED"/>
    <property type="match status" value="1"/>
</dbReference>
<dbReference type="InterPro" id="IPR003660">
    <property type="entry name" value="HAMP_dom"/>
</dbReference>
<keyword evidence="5 11" id="KW-1133">Transmembrane helix</keyword>
<evidence type="ECO:0000256" key="4">
    <source>
        <dbReference type="ARBA" id="ARBA00022692"/>
    </source>
</evidence>
<evidence type="ECO:0000256" key="8">
    <source>
        <dbReference type="ARBA" id="ARBA00029447"/>
    </source>
</evidence>
<dbReference type="SMART" id="SM00283">
    <property type="entry name" value="MA"/>
    <property type="match status" value="1"/>
</dbReference>
<dbReference type="FunFam" id="1.10.287.950:FF:000001">
    <property type="entry name" value="Methyl-accepting chemotaxis sensory transducer"/>
    <property type="match status" value="1"/>
</dbReference>
<feature type="domain" description="HAMP" evidence="13">
    <location>
        <begin position="318"/>
        <end position="372"/>
    </location>
</feature>
<dbReference type="Proteomes" id="UP000199337">
    <property type="component" value="Unassembled WGS sequence"/>
</dbReference>
<name>A0A1I2QPB3_9FIRM</name>
<dbReference type="Gene3D" id="3.30.450.20">
    <property type="entry name" value="PAS domain"/>
    <property type="match status" value="1"/>
</dbReference>
<dbReference type="EMBL" id="FOOX01000003">
    <property type="protein sequence ID" value="SFG29503.1"/>
    <property type="molecule type" value="Genomic_DNA"/>
</dbReference>
<feature type="transmembrane region" description="Helical" evidence="11">
    <location>
        <begin position="297"/>
        <end position="320"/>
    </location>
</feature>
<dbReference type="Pfam" id="PF00015">
    <property type="entry name" value="MCPsignal"/>
    <property type="match status" value="1"/>
</dbReference>
<feature type="domain" description="Methyl-accepting transducer" evidence="12">
    <location>
        <begin position="370"/>
        <end position="613"/>
    </location>
</feature>
<evidence type="ECO:0000256" key="2">
    <source>
        <dbReference type="ARBA" id="ARBA00022475"/>
    </source>
</evidence>
<keyword evidence="3" id="KW-0145">Chemotaxis</keyword>
<dbReference type="CDD" id="cd06225">
    <property type="entry name" value="HAMP"/>
    <property type="match status" value="1"/>
</dbReference>
<gene>
    <name evidence="14" type="ORF">SAMN05660649_01307</name>
</gene>
<dbReference type="GO" id="GO:0005886">
    <property type="term" value="C:plasma membrane"/>
    <property type="evidence" value="ECO:0007669"/>
    <property type="project" value="UniProtKB-SubCell"/>
</dbReference>
<keyword evidence="7 9" id="KW-0807">Transducer</keyword>
<dbReference type="GO" id="GO:0006935">
    <property type="term" value="P:chemotaxis"/>
    <property type="evidence" value="ECO:0007669"/>
    <property type="project" value="UniProtKB-KW"/>
</dbReference>
<evidence type="ECO:0000256" key="7">
    <source>
        <dbReference type="ARBA" id="ARBA00023224"/>
    </source>
</evidence>
<feature type="region of interest" description="Disordered" evidence="10">
    <location>
        <begin position="641"/>
        <end position="689"/>
    </location>
</feature>
<dbReference type="OrthoDB" id="13222at2"/>
<evidence type="ECO:0000313" key="14">
    <source>
        <dbReference type="EMBL" id="SFG29503.1"/>
    </source>
</evidence>
<evidence type="ECO:0000256" key="6">
    <source>
        <dbReference type="ARBA" id="ARBA00023136"/>
    </source>
</evidence>
<dbReference type="InterPro" id="IPR004089">
    <property type="entry name" value="MCPsignal_dom"/>
</dbReference>
<keyword evidence="4 11" id="KW-0812">Transmembrane</keyword>
<evidence type="ECO:0000256" key="1">
    <source>
        <dbReference type="ARBA" id="ARBA00004651"/>
    </source>
</evidence>
<dbReference type="SUPFAM" id="SSF58104">
    <property type="entry name" value="Methyl-accepting chemotaxis protein (MCP) signaling domain"/>
    <property type="match status" value="1"/>
</dbReference>
<keyword evidence="6 11" id="KW-0472">Membrane</keyword>
<dbReference type="STRING" id="341036.SAMN05660649_01307"/>
<dbReference type="InterPro" id="IPR033479">
    <property type="entry name" value="dCache_1"/>
</dbReference>